<dbReference type="Gene3D" id="3.60.21.10">
    <property type="match status" value="1"/>
</dbReference>
<protein>
    <recommendedName>
        <fullName evidence="3">Serine/threonine protein phosphatase</fullName>
    </recommendedName>
</protein>
<evidence type="ECO:0000313" key="1">
    <source>
        <dbReference type="EMBL" id="PGS95161.1"/>
    </source>
</evidence>
<proteinExistence type="predicted"/>
<dbReference type="AlphaFoldDB" id="A0A2C1D426"/>
<name>A0A2C1D426_BACCE</name>
<accession>A0A2C1D426</accession>
<dbReference type="SUPFAM" id="SSF56300">
    <property type="entry name" value="Metallo-dependent phosphatases"/>
    <property type="match status" value="1"/>
</dbReference>
<evidence type="ECO:0008006" key="3">
    <source>
        <dbReference type="Google" id="ProtNLM"/>
    </source>
</evidence>
<dbReference type="Proteomes" id="UP000225872">
    <property type="component" value="Unassembled WGS sequence"/>
</dbReference>
<evidence type="ECO:0000313" key="2">
    <source>
        <dbReference type="Proteomes" id="UP000225872"/>
    </source>
</evidence>
<sequence>MKGNHEYEIIDHFLNPPNKNWLSQVRAKTLLQHNQINRKIESDIKWFMKFPLFWENENIFISHAGISNDSLIPFNKSDPNGTACFFSLYKT</sequence>
<dbReference type="InterPro" id="IPR029052">
    <property type="entry name" value="Metallo-depent_PP-like"/>
</dbReference>
<organism evidence="1 2">
    <name type="scientific">Bacillus cereus</name>
    <dbReference type="NCBI Taxonomy" id="1396"/>
    <lineage>
        <taxon>Bacteria</taxon>
        <taxon>Bacillati</taxon>
        <taxon>Bacillota</taxon>
        <taxon>Bacilli</taxon>
        <taxon>Bacillales</taxon>
        <taxon>Bacillaceae</taxon>
        <taxon>Bacillus</taxon>
        <taxon>Bacillus cereus group</taxon>
    </lineage>
</organism>
<dbReference type="EMBL" id="NULO01000104">
    <property type="protein sequence ID" value="PGS95161.1"/>
    <property type="molecule type" value="Genomic_DNA"/>
</dbReference>
<gene>
    <name evidence="1" type="ORF">COD09_23270</name>
</gene>
<comment type="caution">
    <text evidence="1">The sequence shown here is derived from an EMBL/GenBank/DDBJ whole genome shotgun (WGS) entry which is preliminary data.</text>
</comment>
<reference evidence="1 2" key="1">
    <citation type="submission" date="2017-09" db="EMBL/GenBank/DDBJ databases">
        <title>Large-scale bioinformatics analysis of Bacillus genomes uncovers conserved roles of natural products in bacterial physiology.</title>
        <authorList>
            <consortium name="Agbiome Team Llc"/>
            <person name="Bleich R.M."/>
            <person name="Grubbs K.J."/>
            <person name="Santa Maria K.C."/>
            <person name="Allen S.E."/>
            <person name="Farag S."/>
            <person name="Shank E.A."/>
            <person name="Bowers A."/>
        </authorList>
    </citation>
    <scope>NUCLEOTIDE SEQUENCE [LARGE SCALE GENOMIC DNA]</scope>
    <source>
        <strain evidence="1 2">AFS041432</strain>
    </source>
</reference>